<proteinExistence type="predicted"/>
<dbReference type="RefSeq" id="WP_133644896.1">
    <property type="nucleotide sequence ID" value="NZ_SNYI01000003.1"/>
</dbReference>
<name>A0A4R6TJ61_9FLAO</name>
<dbReference type="AlphaFoldDB" id="A0A4R6TJ61"/>
<keyword evidence="2" id="KW-1185">Reference proteome</keyword>
<reference evidence="1 2" key="1">
    <citation type="submission" date="2019-03" db="EMBL/GenBank/DDBJ databases">
        <title>Genomic Encyclopedia of Archaeal and Bacterial Type Strains, Phase II (KMG-II): from individual species to whole genera.</title>
        <authorList>
            <person name="Goeker M."/>
        </authorList>
    </citation>
    <scope>NUCLEOTIDE SEQUENCE [LARGE SCALE GENOMIC DNA]</scope>
    <source>
        <strain evidence="1 2">DSM 18435</strain>
    </source>
</reference>
<evidence type="ECO:0000313" key="2">
    <source>
        <dbReference type="Proteomes" id="UP000295468"/>
    </source>
</evidence>
<dbReference type="InterPro" id="IPR045444">
    <property type="entry name" value="DUF6503"/>
</dbReference>
<dbReference type="EMBL" id="SNYI01000003">
    <property type="protein sequence ID" value="TDQ29320.1"/>
    <property type="molecule type" value="Genomic_DNA"/>
</dbReference>
<dbReference type="Proteomes" id="UP000295468">
    <property type="component" value="Unassembled WGS sequence"/>
</dbReference>
<comment type="caution">
    <text evidence="1">The sequence shown here is derived from an EMBL/GenBank/DDBJ whole genome shotgun (WGS) entry which is preliminary data.</text>
</comment>
<evidence type="ECO:0008006" key="3">
    <source>
        <dbReference type="Google" id="ProtNLM"/>
    </source>
</evidence>
<dbReference type="OrthoDB" id="282859at2"/>
<gene>
    <name evidence="1" type="ORF">CLV82_2776</name>
</gene>
<protein>
    <recommendedName>
        <fullName evidence="3">Outer membrane lipoprotein-sorting protein</fullName>
    </recommendedName>
</protein>
<organism evidence="1 2">
    <name type="scientific">Zeaxanthinibacter enoshimensis</name>
    <dbReference type="NCBI Taxonomy" id="392009"/>
    <lineage>
        <taxon>Bacteria</taxon>
        <taxon>Pseudomonadati</taxon>
        <taxon>Bacteroidota</taxon>
        <taxon>Flavobacteriia</taxon>
        <taxon>Flavobacteriales</taxon>
        <taxon>Flavobacteriaceae</taxon>
        <taxon>Zeaxanthinibacter</taxon>
    </lineage>
</organism>
<accession>A0A4R6TJ61</accession>
<evidence type="ECO:0000313" key="1">
    <source>
        <dbReference type="EMBL" id="TDQ29320.1"/>
    </source>
</evidence>
<dbReference type="Pfam" id="PF20113">
    <property type="entry name" value="DUF6503"/>
    <property type="match status" value="1"/>
</dbReference>
<dbReference type="PROSITE" id="PS51257">
    <property type="entry name" value="PROKAR_LIPOPROTEIN"/>
    <property type="match status" value="1"/>
</dbReference>
<sequence length="267" mass="31199">MRLIFTFVILLLFGISCKDSNKQTRDEGATSQDSVTRVDKSYPEALEQVFEAHGGLDMWELQRTLRFTITRNGNKEVHTIDLQSRKDRVDAPEYSMGSDGENVWLLDPEGKYEGDPVFYHNLMFYFYAMPYVLADEGIRYSEAEPLKFGDKEYKGFRIQYEAGVGVSPEDEYYLYYDPDTMRMQWLGYTVTYGKDGPSDDVHWIRYDDWQLVNGVYLPASVAWYNYEEGKPTEMRNRVIFEEVNLRSTPLNTDFFARPPDAEVVKQE</sequence>